<dbReference type="PANTHER" id="PTHR34387">
    <property type="entry name" value="SLR1258 PROTEIN"/>
    <property type="match status" value="1"/>
</dbReference>
<gene>
    <name evidence="1" type="ORF">KUH32_11790</name>
</gene>
<name>A0ABS6N8W4_9RHOB</name>
<dbReference type="InterPro" id="IPR007497">
    <property type="entry name" value="SIMPL/DUF541"/>
</dbReference>
<dbReference type="InterPro" id="IPR052022">
    <property type="entry name" value="26kDa_periplasmic_antigen"/>
</dbReference>
<protein>
    <submittedName>
        <fullName evidence="1">SIMPL domain-containing protein</fullName>
    </submittedName>
</protein>
<dbReference type="PANTHER" id="PTHR34387:SF1">
    <property type="entry name" value="PERIPLASMIC IMMUNOGENIC PROTEIN"/>
    <property type="match status" value="1"/>
</dbReference>
<dbReference type="Proteomes" id="UP001166293">
    <property type="component" value="Unassembled WGS sequence"/>
</dbReference>
<accession>A0ABS6N8W4</accession>
<evidence type="ECO:0000313" key="1">
    <source>
        <dbReference type="EMBL" id="MBV2360458.1"/>
    </source>
</evidence>
<sequence>MLVSLALVTPAMAQSDESARLTVTGQGEAFAAPDMATVTLGMTAQADAADAAMQQVSAVVDAILARLDAFGIAAADRQTSDLSLGPIYGNRQNDEGGRDIVGFQAYNRLTVRVRNLDDLGDVLSAVLDDGANQLDGLSFGVQDPRPVLDAARRDAVADARAKAELFAEAAGVTLGPVLSLTEGGGQTGPFPEMMSMARGADAVPVAAGEATFSASVMMVFALGN</sequence>
<comment type="caution">
    <text evidence="1">The sequence shown here is derived from an EMBL/GenBank/DDBJ whole genome shotgun (WGS) entry which is preliminary data.</text>
</comment>
<keyword evidence="2" id="KW-1185">Reference proteome</keyword>
<organism evidence="1 2">
    <name type="scientific">Thalassococcus arenae</name>
    <dbReference type="NCBI Taxonomy" id="2851652"/>
    <lineage>
        <taxon>Bacteria</taxon>
        <taxon>Pseudomonadati</taxon>
        <taxon>Pseudomonadota</taxon>
        <taxon>Alphaproteobacteria</taxon>
        <taxon>Rhodobacterales</taxon>
        <taxon>Roseobacteraceae</taxon>
        <taxon>Thalassococcus</taxon>
    </lineage>
</organism>
<evidence type="ECO:0000313" key="2">
    <source>
        <dbReference type="Proteomes" id="UP001166293"/>
    </source>
</evidence>
<reference evidence="1" key="1">
    <citation type="submission" date="2021-06" db="EMBL/GenBank/DDBJ databases">
        <title>Thalassococcus sp. CAU 1522 isolated from sea sand, Republic of Korea.</title>
        <authorList>
            <person name="Kim W."/>
        </authorList>
    </citation>
    <scope>NUCLEOTIDE SEQUENCE</scope>
    <source>
        <strain evidence="1">CAU 1522</strain>
    </source>
</reference>
<dbReference type="EMBL" id="JAHRWL010000002">
    <property type="protein sequence ID" value="MBV2360458.1"/>
    <property type="molecule type" value="Genomic_DNA"/>
</dbReference>
<proteinExistence type="predicted"/>
<dbReference type="Pfam" id="PF04402">
    <property type="entry name" value="SIMPL"/>
    <property type="match status" value="1"/>
</dbReference>